<dbReference type="GO" id="GO:0005886">
    <property type="term" value="C:plasma membrane"/>
    <property type="evidence" value="ECO:0007669"/>
    <property type="project" value="UniProtKB-SubCell"/>
</dbReference>
<dbReference type="InterPro" id="IPR002550">
    <property type="entry name" value="CNNM"/>
</dbReference>
<dbReference type="InterPro" id="IPR046342">
    <property type="entry name" value="CBS_dom_sf"/>
</dbReference>
<dbReference type="PANTHER" id="PTHR43099">
    <property type="entry name" value="UPF0053 PROTEIN YRKA"/>
    <property type="match status" value="1"/>
</dbReference>
<evidence type="ECO:0000256" key="6">
    <source>
        <dbReference type="ARBA" id="ARBA00023136"/>
    </source>
</evidence>
<name>A0A6J6GP27_9ZZZZ</name>
<protein>
    <submittedName>
        <fullName evidence="10">Unannotated protein</fullName>
    </submittedName>
</protein>
<evidence type="ECO:0000256" key="5">
    <source>
        <dbReference type="ARBA" id="ARBA00022989"/>
    </source>
</evidence>
<evidence type="ECO:0000256" key="3">
    <source>
        <dbReference type="ARBA" id="ARBA00022692"/>
    </source>
</evidence>
<dbReference type="PROSITE" id="PS51846">
    <property type="entry name" value="CNNM"/>
    <property type="match status" value="1"/>
</dbReference>
<keyword evidence="6 7" id="KW-0472">Membrane</keyword>
<dbReference type="Pfam" id="PF01595">
    <property type="entry name" value="CNNM"/>
    <property type="match status" value="1"/>
</dbReference>
<comment type="subcellular location">
    <subcellularLocation>
        <location evidence="1">Cell membrane</location>
        <topology evidence="1">Multi-pass membrane protein</topology>
    </subcellularLocation>
</comment>
<dbReference type="InterPro" id="IPR000644">
    <property type="entry name" value="CBS_dom"/>
</dbReference>
<evidence type="ECO:0000259" key="9">
    <source>
        <dbReference type="PROSITE" id="PS51846"/>
    </source>
</evidence>
<feature type="domain" description="CBS" evidence="8">
    <location>
        <begin position="221"/>
        <end position="285"/>
    </location>
</feature>
<proteinExistence type="predicted"/>
<evidence type="ECO:0000256" key="7">
    <source>
        <dbReference type="SAM" id="Phobius"/>
    </source>
</evidence>
<feature type="transmembrane region" description="Helical" evidence="7">
    <location>
        <begin position="55"/>
        <end position="76"/>
    </location>
</feature>
<feature type="domain" description="CNNM transmembrane" evidence="9">
    <location>
        <begin position="1"/>
        <end position="204"/>
    </location>
</feature>
<evidence type="ECO:0000256" key="1">
    <source>
        <dbReference type="ARBA" id="ARBA00004651"/>
    </source>
</evidence>
<evidence type="ECO:0000256" key="4">
    <source>
        <dbReference type="ARBA" id="ARBA00022737"/>
    </source>
</evidence>
<sequence>MSIWPFVAIIVLLAVNGFFVALEFALVGSRRSRLEPLAEQGNRSALRSLDAMRDLSIQLAGAQLGITIASLLLGLVGEPAIAHLLAGGIENLPGVPDGWVHPVAVVCGLLIVVFAHMVIGEMIPKNLTLTHPETTLRIVSGPNRIYLVVARPFVRVLNIVANVGVRLFGVEPRDELASAHTVEELAVVVAASRDEGAIPGFAADLLAGVFEFGNRQVGSVMVPRAQIAAVPFGATVADAEAIAVDQGHSRLPVLGDGGLDDIVGFLHTKDLLTLDPESASGQIPSRLRRATLSVLPETTLESLLLSMRRTQTHFAIVVDDDLKTVGIVTLDDLLEELVGEITDNPVD</sequence>
<evidence type="ECO:0000313" key="10">
    <source>
        <dbReference type="EMBL" id="CAB4600575.1"/>
    </source>
</evidence>
<organism evidence="10">
    <name type="scientific">freshwater metagenome</name>
    <dbReference type="NCBI Taxonomy" id="449393"/>
    <lineage>
        <taxon>unclassified sequences</taxon>
        <taxon>metagenomes</taxon>
        <taxon>ecological metagenomes</taxon>
    </lineage>
</organism>
<feature type="domain" description="CBS" evidence="8">
    <location>
        <begin position="287"/>
        <end position="344"/>
    </location>
</feature>
<evidence type="ECO:0000259" key="8">
    <source>
        <dbReference type="PROSITE" id="PS51371"/>
    </source>
</evidence>
<feature type="transmembrane region" description="Helical" evidence="7">
    <location>
        <begin position="99"/>
        <end position="119"/>
    </location>
</feature>
<dbReference type="PROSITE" id="PS51371">
    <property type="entry name" value="CBS"/>
    <property type="match status" value="2"/>
</dbReference>
<keyword evidence="2" id="KW-1003">Cell membrane</keyword>
<keyword evidence="4" id="KW-0677">Repeat</keyword>
<dbReference type="InterPro" id="IPR051676">
    <property type="entry name" value="UPF0053_domain"/>
</dbReference>
<dbReference type="EMBL" id="CAEZUP010000009">
    <property type="protein sequence ID" value="CAB4600575.1"/>
    <property type="molecule type" value="Genomic_DNA"/>
</dbReference>
<keyword evidence="3 7" id="KW-0812">Transmembrane</keyword>
<evidence type="ECO:0000256" key="2">
    <source>
        <dbReference type="ARBA" id="ARBA00022475"/>
    </source>
</evidence>
<accession>A0A6J6GP27</accession>
<dbReference type="Pfam" id="PF00571">
    <property type="entry name" value="CBS"/>
    <property type="match status" value="2"/>
</dbReference>
<reference evidence="10" key="1">
    <citation type="submission" date="2020-05" db="EMBL/GenBank/DDBJ databases">
        <authorList>
            <person name="Chiriac C."/>
            <person name="Salcher M."/>
            <person name="Ghai R."/>
            <person name="Kavagutti S V."/>
        </authorList>
    </citation>
    <scope>NUCLEOTIDE SEQUENCE</scope>
</reference>
<dbReference type="SMART" id="SM00116">
    <property type="entry name" value="CBS"/>
    <property type="match status" value="2"/>
</dbReference>
<gene>
    <name evidence="10" type="ORF">UFOPK1835_00364</name>
</gene>
<feature type="transmembrane region" description="Helical" evidence="7">
    <location>
        <begin position="6"/>
        <end position="27"/>
    </location>
</feature>
<dbReference type="AlphaFoldDB" id="A0A6J6GP27"/>
<dbReference type="Gene3D" id="3.10.580.10">
    <property type="entry name" value="CBS-domain"/>
    <property type="match status" value="1"/>
</dbReference>
<dbReference type="PANTHER" id="PTHR43099:SF5">
    <property type="entry name" value="HLYC_CORC FAMILY TRANSPORTER"/>
    <property type="match status" value="1"/>
</dbReference>
<dbReference type="InterPro" id="IPR044751">
    <property type="entry name" value="Ion_transp-like_CBS"/>
</dbReference>
<dbReference type="CDD" id="cd04590">
    <property type="entry name" value="CBS_pair_CorC_HlyC_assoc"/>
    <property type="match status" value="1"/>
</dbReference>
<dbReference type="SUPFAM" id="SSF54631">
    <property type="entry name" value="CBS-domain pair"/>
    <property type="match status" value="1"/>
</dbReference>
<keyword evidence="5 7" id="KW-1133">Transmembrane helix</keyword>